<dbReference type="Pfam" id="PF25046">
    <property type="entry name" value="DUF7790"/>
    <property type="match status" value="1"/>
</dbReference>
<proteinExistence type="predicted"/>
<feature type="chain" id="PRO_5013277656" description="DUF7790 domain-containing protein" evidence="1">
    <location>
        <begin position="20"/>
        <end position="351"/>
    </location>
</feature>
<dbReference type="Proteomes" id="UP000196531">
    <property type="component" value="Unassembled WGS sequence"/>
</dbReference>
<comment type="caution">
    <text evidence="3">The sequence shown here is derived from an EMBL/GenBank/DDBJ whole genome shotgun (WGS) entry which is preliminary data.</text>
</comment>
<evidence type="ECO:0000313" key="4">
    <source>
        <dbReference type="Proteomes" id="UP000196531"/>
    </source>
</evidence>
<feature type="domain" description="DUF7790" evidence="2">
    <location>
        <begin position="54"/>
        <end position="237"/>
    </location>
</feature>
<name>A0A1Y5F940_9BACT</name>
<dbReference type="InterPro" id="IPR056692">
    <property type="entry name" value="DUF7790"/>
</dbReference>
<organism evidence="3 4">
    <name type="scientific">Halobacteriovorax marinus</name>
    <dbReference type="NCBI Taxonomy" id="97084"/>
    <lineage>
        <taxon>Bacteria</taxon>
        <taxon>Pseudomonadati</taxon>
        <taxon>Bdellovibrionota</taxon>
        <taxon>Bacteriovoracia</taxon>
        <taxon>Bacteriovoracales</taxon>
        <taxon>Halobacteriovoraceae</taxon>
        <taxon>Halobacteriovorax</taxon>
    </lineage>
</organism>
<dbReference type="AlphaFoldDB" id="A0A1Y5F940"/>
<accession>A0A1Y5F940</accession>
<protein>
    <recommendedName>
        <fullName evidence="2">DUF7790 domain-containing protein</fullName>
    </recommendedName>
</protein>
<evidence type="ECO:0000256" key="1">
    <source>
        <dbReference type="SAM" id="SignalP"/>
    </source>
</evidence>
<keyword evidence="1" id="KW-0732">Signal</keyword>
<sequence>MNLAPKVHFILLLLTISCAKFNNLRTPANVDANIIDEQTVDSILKRAGSDTVQYLKTNETYHERFATIFKESDEFGGYIGVGAEQNFHMMASSKAGFAWLIDYNPKVSLLHLIYRAAFFDVTTPEEFTEIFSSEESMNKLISKYYSDSKIINHLNEISKTNQKSLFENLKVLFIEKELRTFLSNSEDFIHVRDMFRNDQVKIISGLNNDPKLFKKIIGEAQEMDIKIKNVYLSNSHQISYIKSNMNGFQESLKLLSEHSDPYFLLSRPPNDSVGGIMPEELFMARTLKNAYKAKFDGVKVGDPYAYGSTSWQYHAIKSEKYYKNFKKYRPKLYIESCTNSILSFIGNAFNR</sequence>
<dbReference type="EMBL" id="MAAO01000006">
    <property type="protein sequence ID" value="OUR97408.1"/>
    <property type="molecule type" value="Genomic_DNA"/>
</dbReference>
<reference evidence="4" key="1">
    <citation type="journal article" date="2017" name="Proc. Natl. Acad. Sci. U.S.A.">
        <title>Simulation of Deepwater Horizon oil plume reveals substrate specialization within a complex community of hydrocarbon-degraders.</title>
        <authorList>
            <person name="Hu P."/>
            <person name="Dubinsky E.A."/>
            <person name="Probst A.J."/>
            <person name="Wang J."/>
            <person name="Sieber C.M.K."/>
            <person name="Tom L.M."/>
            <person name="Gardinali P."/>
            <person name="Banfield J.F."/>
            <person name="Atlas R.M."/>
            <person name="Andersen G.L."/>
        </authorList>
    </citation>
    <scope>NUCLEOTIDE SEQUENCE [LARGE SCALE GENOMIC DNA]</scope>
</reference>
<gene>
    <name evidence="3" type="ORF">A9Q84_13870</name>
</gene>
<evidence type="ECO:0000259" key="2">
    <source>
        <dbReference type="Pfam" id="PF25046"/>
    </source>
</evidence>
<evidence type="ECO:0000313" key="3">
    <source>
        <dbReference type="EMBL" id="OUR97408.1"/>
    </source>
</evidence>
<dbReference type="CDD" id="cd21179">
    <property type="entry name" value="LIC_1098-like"/>
    <property type="match status" value="1"/>
</dbReference>
<dbReference type="PROSITE" id="PS51257">
    <property type="entry name" value="PROKAR_LIPOPROTEIN"/>
    <property type="match status" value="1"/>
</dbReference>
<feature type="signal peptide" evidence="1">
    <location>
        <begin position="1"/>
        <end position="19"/>
    </location>
</feature>